<evidence type="ECO:0000256" key="4">
    <source>
        <dbReference type="ARBA" id="ARBA00012541"/>
    </source>
</evidence>
<comment type="function">
    <text evidence="2">Catalyzes the formation of the alpha-1,6-glucosidic linkages in glycogen by scission of a 1,4-alpha-linked oligosaccharide from growing alpha-1,4-glucan chains and the subsequent attachment of the oligosaccharide to the alpha-1,6 position.</text>
</comment>
<dbReference type="Gene3D" id="3.20.20.80">
    <property type="entry name" value="Glycosidases"/>
    <property type="match status" value="1"/>
</dbReference>
<comment type="catalytic activity">
    <reaction evidence="1">
        <text>Transfers a segment of a (1-&gt;4)-alpha-D-glucan chain to a primary hydroxy group in a similar glucan chain.</text>
        <dbReference type="EC" id="2.4.1.18"/>
    </reaction>
</comment>
<protein>
    <recommendedName>
        <fullName evidence="4">1,4-alpha-glucan branching enzyme</fullName>
        <ecNumber evidence="4">2.4.1.18</ecNumber>
    </recommendedName>
</protein>
<reference evidence="9" key="1">
    <citation type="journal article" date="2021" name="bioRxiv">
        <title>Unraveling nitrogen, sulfur and carbon metabolic pathways and microbial community transcriptional responses to substrate deprivation and toxicity stresses in a bioreactor mimicking anoxic brackish coastal sediment conditions.</title>
        <authorList>
            <person name="Martins P.D."/>
            <person name="Echeveste M.J."/>
            <person name="Arshad A."/>
            <person name="Kurth J."/>
            <person name="Ouboter H."/>
            <person name="Jetten M.S.M."/>
            <person name="Welte C.U."/>
        </authorList>
    </citation>
    <scope>NUCLEOTIDE SEQUENCE</scope>
    <source>
        <strain evidence="9">MAG_39</strain>
    </source>
</reference>
<evidence type="ECO:0000256" key="6">
    <source>
        <dbReference type="ARBA" id="ARBA00023277"/>
    </source>
</evidence>
<comment type="similarity">
    <text evidence="3">Belongs to the glycosyl hydrolase 13 family. GlgB subfamily.</text>
</comment>
<dbReference type="GO" id="GO:0005978">
    <property type="term" value="P:glycogen biosynthetic process"/>
    <property type="evidence" value="ECO:0007669"/>
    <property type="project" value="InterPro"/>
</dbReference>
<dbReference type="InterPro" id="IPR013780">
    <property type="entry name" value="Glyco_hydro_b"/>
</dbReference>
<dbReference type="SUPFAM" id="SSF81296">
    <property type="entry name" value="E set domains"/>
    <property type="match status" value="1"/>
</dbReference>
<dbReference type="InterPro" id="IPR014756">
    <property type="entry name" value="Ig_E-set"/>
</dbReference>
<dbReference type="InterPro" id="IPR006047">
    <property type="entry name" value="GH13_cat_dom"/>
</dbReference>
<keyword evidence="6" id="KW-0119">Carbohydrate metabolism</keyword>
<organism evidence="9 10">
    <name type="scientific">Candidatus Nitrobium versatile</name>
    <dbReference type="NCBI Taxonomy" id="2884831"/>
    <lineage>
        <taxon>Bacteria</taxon>
        <taxon>Pseudomonadati</taxon>
        <taxon>Nitrospirota</taxon>
        <taxon>Nitrospiria</taxon>
        <taxon>Nitrospirales</taxon>
        <taxon>Nitrospiraceae</taxon>
        <taxon>Candidatus Nitrobium</taxon>
    </lineage>
</organism>
<dbReference type="Gene3D" id="2.60.40.10">
    <property type="entry name" value="Immunoglobulins"/>
    <property type="match status" value="1"/>
</dbReference>
<evidence type="ECO:0000313" key="10">
    <source>
        <dbReference type="Proteomes" id="UP000705867"/>
    </source>
</evidence>
<dbReference type="SMART" id="SM00642">
    <property type="entry name" value="Aamy"/>
    <property type="match status" value="1"/>
</dbReference>
<dbReference type="EMBL" id="JAIOIV010000016">
    <property type="protein sequence ID" value="MBZ0154972.1"/>
    <property type="molecule type" value="Genomic_DNA"/>
</dbReference>
<dbReference type="EC" id="2.4.1.18" evidence="4"/>
<dbReference type="InterPro" id="IPR004193">
    <property type="entry name" value="Glyco_hydro_13_N"/>
</dbReference>
<dbReference type="Gene3D" id="2.60.40.1180">
    <property type="entry name" value="Golgi alpha-mannosidase II"/>
    <property type="match status" value="1"/>
</dbReference>
<dbReference type="SUPFAM" id="SSF51445">
    <property type="entry name" value="(Trans)glycosidases"/>
    <property type="match status" value="1"/>
</dbReference>
<sequence length="553" mass="62638">MPTETLPPPPVCLQPGATDHGEGLVTFALYAPGKRSVHLIGSFNRWNSRADPLQETDKGLWWIEKRLPPGEHSYQFVVDRETVLCDPYARVINTLRGCPPPCAVVGVGRTPYRWKHDAWQRPAYKDLIIYEILIADFAPGGGFRGVKGRLPYLKDLGINAIELTPVSTAMNGEGWGYDPTFFFAVSDELGTSDDLKELIDTAHAWGIAVLLDMVLAHTGKTHPFLQLYPIDESPWYGRGLGEPNRFGFPTLDYSKKAAQDFAREVIRYWLREFHFDGVRLDYLLGIGARGEEGLPVLARCVREANPEAYLIGEYSPEAPGMMSAAGYDGSWHVITRYALIALLRQGRLDEHDWNEFDKVTRYFDPRAHGYDTVYRAINFIESHDEERIIYDTRVVGLSEEEAYRKSALGASVLFTLPGQPMLYHGQEWGEDTRKKMGTNPLHWERFSTQAGRGLHEHYRKLCILRGLYPALRSENYAVEALYPEQKCIVYRRWTREGSKAVVAVNFSPEPRSIVVPLPAKGRWREALEDEVFDAGGLCTVMIPRSAARLFVQV</sequence>
<name>A0A953J827_9BACT</name>
<feature type="active site" description="Nucleophile" evidence="7">
    <location>
        <position position="281"/>
    </location>
</feature>
<dbReference type="Pfam" id="PF00128">
    <property type="entry name" value="Alpha-amylase"/>
    <property type="match status" value="2"/>
</dbReference>
<dbReference type="InterPro" id="IPR006048">
    <property type="entry name" value="A-amylase/branching_C"/>
</dbReference>
<dbReference type="PANTHER" id="PTHR43651">
    <property type="entry name" value="1,4-ALPHA-GLUCAN-BRANCHING ENZYME"/>
    <property type="match status" value="1"/>
</dbReference>
<comment type="caution">
    <text evidence="9">The sequence shown here is derived from an EMBL/GenBank/DDBJ whole genome shotgun (WGS) entry which is preliminary data.</text>
</comment>
<evidence type="ECO:0000256" key="1">
    <source>
        <dbReference type="ARBA" id="ARBA00000826"/>
    </source>
</evidence>
<dbReference type="Pfam" id="PF02806">
    <property type="entry name" value="Alpha-amylase_C"/>
    <property type="match status" value="1"/>
</dbReference>
<proteinExistence type="inferred from homology"/>
<dbReference type="InterPro" id="IPR037439">
    <property type="entry name" value="Branching_enzy"/>
</dbReference>
<evidence type="ECO:0000313" key="9">
    <source>
        <dbReference type="EMBL" id="MBZ0154972.1"/>
    </source>
</evidence>
<dbReference type="GO" id="GO:0004553">
    <property type="term" value="F:hydrolase activity, hydrolyzing O-glycosyl compounds"/>
    <property type="evidence" value="ECO:0007669"/>
    <property type="project" value="InterPro"/>
</dbReference>
<reference evidence="9" key="2">
    <citation type="submission" date="2021-08" db="EMBL/GenBank/DDBJ databases">
        <authorList>
            <person name="Dalcin Martins P."/>
        </authorList>
    </citation>
    <scope>NUCLEOTIDE SEQUENCE</scope>
    <source>
        <strain evidence="9">MAG_39</strain>
    </source>
</reference>
<dbReference type="Pfam" id="PF02922">
    <property type="entry name" value="CBM_48"/>
    <property type="match status" value="1"/>
</dbReference>
<evidence type="ECO:0000256" key="3">
    <source>
        <dbReference type="ARBA" id="ARBA00009000"/>
    </source>
</evidence>
<dbReference type="Proteomes" id="UP000705867">
    <property type="component" value="Unassembled WGS sequence"/>
</dbReference>
<feature type="domain" description="Glycosyl hydrolase family 13 catalytic" evidence="8">
    <location>
        <begin position="131"/>
        <end position="465"/>
    </location>
</feature>
<dbReference type="GO" id="GO:0043169">
    <property type="term" value="F:cation binding"/>
    <property type="evidence" value="ECO:0007669"/>
    <property type="project" value="InterPro"/>
</dbReference>
<evidence type="ECO:0000256" key="7">
    <source>
        <dbReference type="PIRSR" id="PIRSR000463-1"/>
    </source>
</evidence>
<dbReference type="PIRSF" id="PIRSF000463">
    <property type="entry name" value="GlgB"/>
    <property type="match status" value="1"/>
</dbReference>
<accession>A0A953J827</accession>
<evidence type="ECO:0000259" key="8">
    <source>
        <dbReference type="SMART" id="SM00642"/>
    </source>
</evidence>
<gene>
    <name evidence="9" type="ORF">K8I29_02005</name>
</gene>
<dbReference type="InterPro" id="IPR013783">
    <property type="entry name" value="Ig-like_fold"/>
</dbReference>
<evidence type="ECO:0000256" key="2">
    <source>
        <dbReference type="ARBA" id="ARBA00002953"/>
    </source>
</evidence>
<dbReference type="GO" id="GO:0003844">
    <property type="term" value="F:1,4-alpha-glucan branching enzyme activity"/>
    <property type="evidence" value="ECO:0007669"/>
    <property type="project" value="UniProtKB-EC"/>
</dbReference>
<evidence type="ECO:0000256" key="5">
    <source>
        <dbReference type="ARBA" id="ARBA00022679"/>
    </source>
</evidence>
<keyword evidence="5" id="KW-0808">Transferase</keyword>
<feature type="active site" description="Proton donor" evidence="7">
    <location>
        <position position="313"/>
    </location>
</feature>
<dbReference type="AlphaFoldDB" id="A0A953J827"/>
<dbReference type="SUPFAM" id="SSF51011">
    <property type="entry name" value="Glycosyl hydrolase domain"/>
    <property type="match status" value="1"/>
</dbReference>
<dbReference type="InterPro" id="IPR017853">
    <property type="entry name" value="GH"/>
</dbReference>